<keyword evidence="3 10" id="KW-0808">Transferase</keyword>
<dbReference type="InterPro" id="IPR055194">
    <property type="entry name" value="UBR1-like_WH"/>
</dbReference>
<dbReference type="GO" id="GO:0071596">
    <property type="term" value="P:ubiquitin-dependent protein catabolic process via the N-end rule pathway"/>
    <property type="evidence" value="ECO:0007669"/>
    <property type="project" value="UniProtKB-UniRule"/>
</dbReference>
<evidence type="ECO:0000259" key="12">
    <source>
        <dbReference type="PROSITE" id="PS51157"/>
    </source>
</evidence>
<dbReference type="Gene3D" id="3.30.1390.10">
    <property type="match status" value="1"/>
</dbReference>
<dbReference type="InterPro" id="IPR039164">
    <property type="entry name" value="UBR1-like"/>
</dbReference>
<evidence type="ECO:0000256" key="10">
    <source>
        <dbReference type="RuleBase" id="RU366018"/>
    </source>
</evidence>
<name>A0A3M6T4D1_POCDA</name>
<evidence type="ECO:0000256" key="6">
    <source>
        <dbReference type="ARBA" id="ARBA00022786"/>
    </source>
</evidence>
<dbReference type="Gene3D" id="2.10.110.30">
    <property type="match status" value="1"/>
</dbReference>
<gene>
    <name evidence="13" type="ORF">pdam_00022555</name>
</gene>
<organism evidence="13 14">
    <name type="scientific">Pocillopora damicornis</name>
    <name type="common">Cauliflower coral</name>
    <name type="synonym">Millepora damicornis</name>
    <dbReference type="NCBI Taxonomy" id="46731"/>
    <lineage>
        <taxon>Eukaryota</taxon>
        <taxon>Metazoa</taxon>
        <taxon>Cnidaria</taxon>
        <taxon>Anthozoa</taxon>
        <taxon>Hexacorallia</taxon>
        <taxon>Scleractinia</taxon>
        <taxon>Astrocoeniina</taxon>
        <taxon>Pocilloporidae</taxon>
        <taxon>Pocillopora</taxon>
    </lineage>
</organism>
<dbReference type="InterPro" id="IPR044046">
    <property type="entry name" value="E3_ligase_UBR-like_C"/>
</dbReference>
<evidence type="ECO:0000256" key="3">
    <source>
        <dbReference type="ARBA" id="ARBA00022679"/>
    </source>
</evidence>
<keyword evidence="14" id="KW-1185">Reference proteome</keyword>
<dbReference type="Pfam" id="PF02617">
    <property type="entry name" value="ClpS"/>
    <property type="match status" value="1"/>
</dbReference>
<evidence type="ECO:0000313" key="13">
    <source>
        <dbReference type="EMBL" id="RMX34584.1"/>
    </source>
</evidence>
<dbReference type="GO" id="GO:0061630">
    <property type="term" value="F:ubiquitin protein ligase activity"/>
    <property type="evidence" value="ECO:0007669"/>
    <property type="project" value="UniProtKB-UniRule"/>
</dbReference>
<dbReference type="InterPro" id="IPR003126">
    <property type="entry name" value="Znf_UBR"/>
</dbReference>
<comment type="catalytic activity">
    <reaction evidence="1 10">
        <text>S-ubiquitinyl-[E2 ubiquitin-conjugating enzyme]-L-cysteine + [acceptor protein]-L-lysine = [E2 ubiquitin-conjugating enzyme]-L-cysteine + N(6)-ubiquitinyl-[acceptor protein]-L-lysine.</text>
        <dbReference type="EC" id="2.3.2.27"/>
    </reaction>
</comment>
<dbReference type="OrthoDB" id="26387at2759"/>
<feature type="non-terminal residue" evidence="13">
    <location>
        <position position="1"/>
    </location>
</feature>
<evidence type="ECO:0000256" key="8">
    <source>
        <dbReference type="ARBA" id="ARBA00046341"/>
    </source>
</evidence>
<evidence type="ECO:0000256" key="9">
    <source>
        <dbReference type="PROSITE-ProRule" id="PRU00508"/>
    </source>
</evidence>
<dbReference type="InterPro" id="IPR036390">
    <property type="entry name" value="WH_DNA-bd_sf"/>
</dbReference>
<dbReference type="SUPFAM" id="SSF54736">
    <property type="entry name" value="ClpS-like"/>
    <property type="match status" value="1"/>
</dbReference>
<dbReference type="InterPro" id="IPR014719">
    <property type="entry name" value="Ribosomal_bL12_C/ClpS-like"/>
</dbReference>
<dbReference type="EMBL" id="RCHS01004380">
    <property type="protein sequence ID" value="RMX34584.1"/>
    <property type="molecule type" value="Genomic_DNA"/>
</dbReference>
<dbReference type="Gene3D" id="1.10.10.2670">
    <property type="entry name" value="E3 ubiquitin-protein ligase"/>
    <property type="match status" value="1"/>
</dbReference>
<dbReference type="FunFam" id="2.10.110.30:FF:000001">
    <property type="entry name" value="E3 ubiquitin-protein ligase UBR2 isoform 1"/>
    <property type="match status" value="1"/>
</dbReference>
<dbReference type="GO" id="GO:0005737">
    <property type="term" value="C:cytoplasm"/>
    <property type="evidence" value="ECO:0007669"/>
    <property type="project" value="TreeGrafter"/>
</dbReference>
<feature type="zinc finger region" description="UBR-type" evidence="9">
    <location>
        <begin position="191"/>
        <end position="262"/>
    </location>
</feature>
<comment type="similarity">
    <text evidence="8 10">Belongs to the E3 ubiquitin-protein ligase UBR1-like family.</text>
</comment>
<dbReference type="GO" id="GO:0000151">
    <property type="term" value="C:ubiquitin ligase complex"/>
    <property type="evidence" value="ECO:0007669"/>
    <property type="project" value="TreeGrafter"/>
</dbReference>
<dbReference type="SMART" id="SM00396">
    <property type="entry name" value="ZnF_UBR1"/>
    <property type="match status" value="1"/>
</dbReference>
<evidence type="ECO:0000256" key="4">
    <source>
        <dbReference type="ARBA" id="ARBA00022723"/>
    </source>
</evidence>
<evidence type="ECO:0000256" key="1">
    <source>
        <dbReference type="ARBA" id="ARBA00000900"/>
    </source>
</evidence>
<dbReference type="PROSITE" id="PS51157">
    <property type="entry name" value="ZF_UBR"/>
    <property type="match status" value="1"/>
</dbReference>
<dbReference type="PANTHER" id="PTHR21497:SF24">
    <property type="entry name" value="E3 UBIQUITIN-PROTEIN LIGASE UBR1"/>
    <property type="match status" value="1"/>
</dbReference>
<evidence type="ECO:0000256" key="5">
    <source>
        <dbReference type="ARBA" id="ARBA00022771"/>
    </source>
</evidence>
<evidence type="ECO:0000256" key="11">
    <source>
        <dbReference type="SAM" id="MobiDB-lite"/>
    </source>
</evidence>
<keyword evidence="4 10" id="KW-0479">Metal-binding</keyword>
<dbReference type="UniPathway" id="UPA00143"/>
<accession>A0A3M6T4D1</accession>
<dbReference type="GO" id="GO:0016567">
    <property type="term" value="P:protein ubiquitination"/>
    <property type="evidence" value="ECO:0007669"/>
    <property type="project" value="UniProtKB-UniRule"/>
</dbReference>
<feature type="region of interest" description="Disordered" evidence="11">
    <location>
        <begin position="932"/>
        <end position="958"/>
    </location>
</feature>
<keyword evidence="7 10" id="KW-0862">Zinc</keyword>
<dbReference type="Pfam" id="PF02207">
    <property type="entry name" value="zf-UBR"/>
    <property type="match status" value="1"/>
</dbReference>
<dbReference type="Proteomes" id="UP000275408">
    <property type="component" value="Unassembled WGS sequence"/>
</dbReference>
<feature type="domain" description="UBR-type" evidence="12">
    <location>
        <begin position="191"/>
        <end position="262"/>
    </location>
</feature>
<dbReference type="InterPro" id="IPR003769">
    <property type="entry name" value="ClpS_core"/>
</dbReference>
<dbReference type="CDD" id="cd19672">
    <property type="entry name" value="UBR-box_UBR1_like"/>
    <property type="match status" value="1"/>
</dbReference>
<proteinExistence type="inferred from homology"/>
<feature type="compositionally biased region" description="Basic and acidic residues" evidence="11">
    <location>
        <begin position="932"/>
        <end position="949"/>
    </location>
</feature>
<comment type="pathway">
    <text evidence="2 10">Protein modification; protein ubiquitination.</text>
</comment>
<dbReference type="PANTHER" id="PTHR21497">
    <property type="entry name" value="UBIQUITIN LIGASE E3 ALPHA-RELATED"/>
    <property type="match status" value="1"/>
</dbReference>
<comment type="function">
    <text evidence="10">Ubiquitin ligase protein which is a component of the N-end rule pathway. Recognizes and binds to proteins bearing specific N-terminal residues that are destabilizing according to the N-end rule, leading to their ubiquitination and subsequent degradation.</text>
</comment>
<reference evidence="13 14" key="1">
    <citation type="journal article" date="2018" name="Sci. Rep.">
        <title>Comparative analysis of the Pocillopora damicornis genome highlights role of immune system in coral evolution.</title>
        <authorList>
            <person name="Cunning R."/>
            <person name="Bay R.A."/>
            <person name="Gillette P."/>
            <person name="Baker A.C."/>
            <person name="Traylor-Knowles N."/>
        </authorList>
    </citation>
    <scope>NUCLEOTIDE SEQUENCE [LARGE SCALE GENOMIC DNA]</scope>
    <source>
        <strain evidence="13">RSMAS</strain>
        <tissue evidence="13">Whole animal</tissue>
    </source>
</reference>
<dbReference type="STRING" id="46731.A0A3M6T4D1"/>
<protein>
    <recommendedName>
        <fullName evidence="10">E3 ubiquitin-protein ligase</fullName>
        <ecNumber evidence="10">2.3.2.27</ecNumber>
    </recommendedName>
</protein>
<evidence type="ECO:0000256" key="7">
    <source>
        <dbReference type="ARBA" id="ARBA00022833"/>
    </source>
</evidence>
<evidence type="ECO:0000313" key="14">
    <source>
        <dbReference type="Proteomes" id="UP000275408"/>
    </source>
</evidence>
<dbReference type="EC" id="2.3.2.27" evidence="10"/>
<dbReference type="Pfam" id="PF18995">
    <property type="entry name" value="PRT6_C"/>
    <property type="match status" value="2"/>
</dbReference>
<dbReference type="GO" id="GO:0008270">
    <property type="term" value="F:zinc ion binding"/>
    <property type="evidence" value="ECO:0007669"/>
    <property type="project" value="UniProtKB-UniRule"/>
</dbReference>
<dbReference type="SUPFAM" id="SSF46785">
    <property type="entry name" value="Winged helix' DNA-binding domain"/>
    <property type="match status" value="1"/>
</dbReference>
<dbReference type="InterPro" id="IPR042065">
    <property type="entry name" value="E3_ELL-like"/>
</dbReference>
<keyword evidence="6 10" id="KW-0833">Ubl conjugation pathway</keyword>
<keyword evidence="5 10" id="KW-0863">Zinc-finger</keyword>
<sequence length="1838" mass="209740">VLKHVQQTWRTKRPKTVVNHDLRNPPQPPKNEFAKGCSKRNSTLKPEDFFKALCPEQISNFKFSAFFRVLFALKMAHPKNQKTPRVSTELEMVIMSEVEMRENPESDFGELGKKWINWRLRELREFRSIFSKHLSEHVYKCFELHSEPNLKAVINEEKCQRTIFAPLEYFVCGEDPKTGFQKLQSMNSPSQLCGKVFKVGEPTYSCRDCGHDSTCVLCINCFQKSIHKNHHYKMNTSGGGGFCDCGDAEAWKDGVACSTHQRMGDAEVEQNPIDKLPPDTADRGADIYNVVLNYCVDLICWDKDDELPDYLDVICNEDTFVTMLFNDEVHTYDEVIQTLQQAIPGCTQHQALAFANTVDREGRSIVRTGSYSQCEQSRKVIKQGTSGPSRKSLKCRVMHTKVIAHQMCAVHMLAWLNKITNYSGWLKLLMFPKLLVHSDKGYQILKILFFARAHTHKLFMNTMLMDSLGKRAFAIHFTKHYRQIQKDFVEDDHEHAVSVTSLSVQLYTVPTIARMLILDHDVLEVILSAFMEQLKPALNSRGTFEFRKHSLNRSYFMMIDLKYILLHKPTEWTEELRGKFIKFLEKFFGLLKCMQGMDMTTRKTGRHVEIEPDWEAAFNLQMRMMPVYSLVYDWCFSDVLIFRTAILESIKTLLEARKKQEEVVMKVLHVSNLAAMKVFKYDVASSPISVHLPVSRFLAGLLLACEKFQLSFWDLFGFETQDDRLKLFLIEYPLRTLAMAAQVHAGLWRRNGYAVMHQVYNYLHVKCRADMFDKDVIMLQVVASFLDSDYLLVAMLDKFDLLEWSSCCFCGLFQEKLTQRLTIAESFLSLLIAIVGERYIPGVGRVSAGEFMRREIVHKLCLRPMTHSELIKNLPLVDNELEDEEGVDGIIESVSIFKKPGVTGRGLYELKPDCLKEYNPFFYHYTRVEQSKAEEQQRKRGRSEKEVRGDNPPIPPEFSTPFRSVLNLLTSKILVGLINTLLLRAQCTQARAVTDLLVQQVLHLICLALHEEKRHRMNKKADEFNFISVATSQGDHPQSLLTTLEKLQNCELPEEHARQLAWILKNFYEELEARQEKPQGVGIVQRTQFERSISQEEEKAKRARLAQERRAKIMAQMSALQKSFIKENAALLASMENEDYNTAESTVAEVNEVVLHDEPVVLGVQRCQKGVRTTHYATEPCILCQEQQEVSSDGRALVIASFVQRSTVLSRSRGKMFENGDELDPLYTPGDHYWGVHVSSCGHMMHSDCWQGFYQSVVVKERRAMRMGQYFSVDVSRREYLCPLCGCISNTVLPVVPALFNGRGEGVDEVTIPEFLSGMQDLVSSNLNLLSEEDDKKKKEASERFQAVFQNLLKTGTKFSNDLKEMMRVFSQSCFTVGLGVDPNDDDKRVPLLVWEACAYTIQSGGKPLFSGLTSRQFQCMAALTRQASVVSGIFSNKAIQRHCLRLLSVLTPDAVPGTEGPSLLELDLFSLMVKLRLVLPSMLYQESNDGGSSPILKSIVGLNSPVTMDQSVFQLTLMARIVQILLCTSPDLPGADNEGESMDQEGPLQDEAVKLAAVWGKLRHWAGSQSITPHPMPQELLRLVTTQLLPFLRCSALFFHFLTDISGPSLLKGNQQISNREQGRKTELLLIRLWYWNYGEMSDSGIVEKQRSFPFLPRDPNRPSLTEEIECLSRYLSVPTDMTRLLQWNQDRSCISSSTIFTTIKRWCSHEHVKKTLSTAGVESLGYCCQTEIEGDKVGACAAHARKCGAGVGVFLRVRECHILLMANKNKGCFYSPPYLDAYGETDQGLRRGNPLYLCPDRYRKLEKLWQTHSVAEEVAHCLESNRNLLSIDWTNL</sequence>
<dbReference type="FunFam" id="3.30.1390.10:FF:000003">
    <property type="entry name" value="E3 ubiquitin-protein ligase UBR2 isoform X1"/>
    <property type="match status" value="1"/>
</dbReference>
<dbReference type="Pfam" id="PF22960">
    <property type="entry name" value="WHD_UBR1"/>
    <property type="match status" value="1"/>
</dbReference>
<evidence type="ECO:0000256" key="2">
    <source>
        <dbReference type="ARBA" id="ARBA00004906"/>
    </source>
</evidence>
<comment type="caution">
    <text evidence="13">The sequence shown here is derived from an EMBL/GenBank/DDBJ whole genome shotgun (WGS) entry which is preliminary data.</text>
</comment>